<dbReference type="InterPro" id="IPR050807">
    <property type="entry name" value="TransReg_Diox_bact_type"/>
</dbReference>
<dbReference type="SMART" id="SM00530">
    <property type="entry name" value="HTH_XRE"/>
    <property type="match status" value="1"/>
</dbReference>
<name>A0A975RP67_9BRAD</name>
<feature type="domain" description="HTH cro/C1-type" evidence="2">
    <location>
        <begin position="14"/>
        <end position="68"/>
    </location>
</feature>
<organism evidence="3 4">
    <name type="scientific">Bradyrhizobium sediminis</name>
    <dbReference type="NCBI Taxonomy" id="2840469"/>
    <lineage>
        <taxon>Bacteria</taxon>
        <taxon>Pseudomonadati</taxon>
        <taxon>Pseudomonadota</taxon>
        <taxon>Alphaproteobacteria</taxon>
        <taxon>Hyphomicrobiales</taxon>
        <taxon>Nitrobacteraceae</taxon>
        <taxon>Bradyrhizobium</taxon>
    </lineage>
</organism>
<dbReference type="PANTHER" id="PTHR46797:SF1">
    <property type="entry name" value="METHYLPHOSPHONATE SYNTHASE"/>
    <property type="match status" value="1"/>
</dbReference>
<dbReference type="GO" id="GO:0005829">
    <property type="term" value="C:cytosol"/>
    <property type="evidence" value="ECO:0007669"/>
    <property type="project" value="TreeGrafter"/>
</dbReference>
<dbReference type="PANTHER" id="PTHR46797">
    <property type="entry name" value="HTH-TYPE TRANSCRIPTIONAL REGULATOR"/>
    <property type="match status" value="1"/>
</dbReference>
<evidence type="ECO:0000313" key="4">
    <source>
        <dbReference type="Proteomes" id="UP000680839"/>
    </source>
</evidence>
<evidence type="ECO:0000259" key="2">
    <source>
        <dbReference type="PROSITE" id="PS50943"/>
    </source>
</evidence>
<dbReference type="Pfam" id="PF01381">
    <property type="entry name" value="HTH_3"/>
    <property type="match status" value="1"/>
</dbReference>
<dbReference type="AlphaFoldDB" id="A0A975RP67"/>
<sequence>MEGNQDLQAVGREIRRLRRGVGLSQEQLAERAGLHRNYVGLLERGERNASLTTLFAVARSLGVSLGELFSNIPVATKVGRERRARKR</sequence>
<dbReference type="RefSeq" id="WP_215622928.1">
    <property type="nucleotide sequence ID" value="NZ_CP076134.1"/>
</dbReference>
<dbReference type="SUPFAM" id="SSF47413">
    <property type="entry name" value="lambda repressor-like DNA-binding domains"/>
    <property type="match status" value="1"/>
</dbReference>
<dbReference type="InterPro" id="IPR001387">
    <property type="entry name" value="Cro/C1-type_HTH"/>
</dbReference>
<reference evidence="3" key="1">
    <citation type="submission" date="2021-06" db="EMBL/GenBank/DDBJ databases">
        <title>Bradyrhizobium sp. S2-20-1 Genome sequencing.</title>
        <authorList>
            <person name="Jin L."/>
        </authorList>
    </citation>
    <scope>NUCLEOTIDE SEQUENCE</scope>
    <source>
        <strain evidence="3">S2-20-1</strain>
    </source>
</reference>
<dbReference type="EMBL" id="CP076134">
    <property type="protein sequence ID" value="QWG14296.1"/>
    <property type="molecule type" value="Genomic_DNA"/>
</dbReference>
<proteinExistence type="predicted"/>
<dbReference type="CDD" id="cd00093">
    <property type="entry name" value="HTH_XRE"/>
    <property type="match status" value="1"/>
</dbReference>
<gene>
    <name evidence="3" type="ORF">KMZ29_06320</name>
</gene>
<dbReference type="InterPro" id="IPR010982">
    <property type="entry name" value="Lambda_DNA-bd_dom_sf"/>
</dbReference>
<accession>A0A975RP67</accession>
<dbReference type="Proteomes" id="UP000680839">
    <property type="component" value="Chromosome"/>
</dbReference>
<dbReference type="GO" id="GO:0003677">
    <property type="term" value="F:DNA binding"/>
    <property type="evidence" value="ECO:0007669"/>
    <property type="project" value="UniProtKB-KW"/>
</dbReference>
<evidence type="ECO:0000313" key="3">
    <source>
        <dbReference type="EMBL" id="QWG14296.1"/>
    </source>
</evidence>
<dbReference type="Gene3D" id="1.10.260.40">
    <property type="entry name" value="lambda repressor-like DNA-binding domains"/>
    <property type="match status" value="1"/>
</dbReference>
<dbReference type="GO" id="GO:0003700">
    <property type="term" value="F:DNA-binding transcription factor activity"/>
    <property type="evidence" value="ECO:0007669"/>
    <property type="project" value="TreeGrafter"/>
</dbReference>
<evidence type="ECO:0000256" key="1">
    <source>
        <dbReference type="ARBA" id="ARBA00023125"/>
    </source>
</evidence>
<keyword evidence="1" id="KW-0238">DNA-binding</keyword>
<protein>
    <submittedName>
        <fullName evidence="3">Helix-turn-helix domain-containing protein</fullName>
    </submittedName>
</protein>
<dbReference type="PROSITE" id="PS50943">
    <property type="entry name" value="HTH_CROC1"/>
    <property type="match status" value="1"/>
</dbReference>